<dbReference type="InterPro" id="IPR059226">
    <property type="entry name" value="Choice_anch_Q_dom"/>
</dbReference>
<dbReference type="InterPro" id="IPR012334">
    <property type="entry name" value="Pectin_lyas_fold"/>
</dbReference>
<feature type="domain" description="PKD" evidence="1">
    <location>
        <begin position="298"/>
        <end position="366"/>
    </location>
</feature>
<dbReference type="PANTHER" id="PTHR46182">
    <property type="entry name" value="FI19480P1"/>
    <property type="match status" value="1"/>
</dbReference>
<dbReference type="InterPro" id="IPR035986">
    <property type="entry name" value="PKD_dom_sf"/>
</dbReference>
<dbReference type="SUPFAM" id="SSF53474">
    <property type="entry name" value="alpha/beta-Hydrolases"/>
    <property type="match status" value="1"/>
</dbReference>
<reference evidence="2 3" key="1">
    <citation type="submission" date="2023-11" db="EMBL/GenBank/DDBJ databases">
        <title>MicrobeMod: A computational toolkit for identifying prokaryotic methylation and restriction-modification with nanopore sequencing.</title>
        <authorList>
            <person name="Crits-Christoph A."/>
            <person name="Kang S.C."/>
            <person name="Lee H."/>
            <person name="Ostrov N."/>
        </authorList>
    </citation>
    <scope>NUCLEOTIDE SEQUENCE [LARGE SCALE GENOMIC DNA]</scope>
    <source>
        <strain evidence="2 3">ATCC 23090</strain>
    </source>
</reference>
<dbReference type="Gene3D" id="2.60.40.10">
    <property type="entry name" value="Immunoglobulins"/>
    <property type="match status" value="10"/>
</dbReference>
<dbReference type="Gene3D" id="3.40.50.1820">
    <property type="entry name" value="alpha/beta hydrolase"/>
    <property type="match status" value="1"/>
</dbReference>
<feature type="domain" description="PKD" evidence="1">
    <location>
        <begin position="390"/>
        <end position="458"/>
    </location>
</feature>
<dbReference type="Pfam" id="PF13229">
    <property type="entry name" value="Beta_helix"/>
    <property type="match status" value="1"/>
</dbReference>
<dbReference type="NCBIfam" id="NF041518">
    <property type="entry name" value="choice_anch_Q"/>
    <property type="match status" value="1"/>
</dbReference>
<keyword evidence="3" id="KW-1185">Reference proteome</keyword>
<gene>
    <name evidence="2" type="ORF">SR876_05170</name>
</gene>
<proteinExistence type="predicted"/>
<feature type="domain" description="PKD" evidence="1">
    <location>
        <begin position="1591"/>
        <end position="1667"/>
    </location>
</feature>
<dbReference type="SMART" id="SM00089">
    <property type="entry name" value="PKD"/>
    <property type="match status" value="10"/>
</dbReference>
<dbReference type="SMART" id="SM00710">
    <property type="entry name" value="PbH1"/>
    <property type="match status" value="6"/>
</dbReference>
<feature type="domain" description="PKD" evidence="1">
    <location>
        <begin position="1300"/>
        <end position="1377"/>
    </location>
</feature>
<dbReference type="Proteomes" id="UP001326715">
    <property type="component" value="Chromosome"/>
</dbReference>
<dbReference type="InterPro" id="IPR029058">
    <property type="entry name" value="AB_hydrolase_fold"/>
</dbReference>
<dbReference type="SMART" id="SM00060">
    <property type="entry name" value="FN3"/>
    <property type="match status" value="4"/>
</dbReference>
<organism evidence="2 3">
    <name type="scientific">Chitinophaga sancti</name>
    <dbReference type="NCBI Taxonomy" id="1004"/>
    <lineage>
        <taxon>Bacteria</taxon>
        <taxon>Pseudomonadati</taxon>
        <taxon>Bacteroidota</taxon>
        <taxon>Chitinophagia</taxon>
        <taxon>Chitinophagales</taxon>
        <taxon>Chitinophagaceae</taxon>
        <taxon>Chitinophaga</taxon>
    </lineage>
</organism>
<dbReference type="Gene3D" id="2.160.20.10">
    <property type="entry name" value="Single-stranded right-handed beta-helix, Pectin lyase-like"/>
    <property type="match status" value="1"/>
</dbReference>
<dbReference type="CDD" id="cd00146">
    <property type="entry name" value="PKD"/>
    <property type="match status" value="3"/>
</dbReference>
<accession>A0ABZ0XJP8</accession>
<dbReference type="PROSITE" id="PS50093">
    <property type="entry name" value="PKD"/>
    <property type="match status" value="7"/>
</dbReference>
<sequence length="1756" mass="178941">MKNLPIVRLLICTCLSLIALLYPYVMKAQGDQTAITVKLATGQTTGAWLHLPDDYNSTSTTYPLLIFLHGVGEGGTDVNAVLAHGVPKMIANGAKMQYTVNGKLFKFIVVSPQIPNGWASETMVQNVLNDIKSRYRVDASRIYLTGLSAGGYGVLNYIASGTTYSDNLAAIVPVSSAAIDANKFAGLCNVASSKLAVWMLCGTSDSFIGNQRDYIADMKACNPAITPIATEYSGGTHSDDVWDKAYDPNHTYQNPNIYEWMLQYSRNASATISVPVAAVASSSLTITLPTNSVTLDGSSSTGTITTYAWTQTSGPSTATLGSTATSKATASNLVAGTYVFTLTVSNAAGSSTKTVTVTVNAATVAAPVAAVASSSIAVTLPANTAALDGSSSTGTITSYTWAQTSGPSTAALSSSSTAKATASSLVAGTYVFTLTVSNAAGSSTKASTVTVNTATVAAPVAAVASSSIAVTLPANTATLDGSLSTGTITSYTWAQTSGPSTASLSSTSTAKVTASSLVAGTYVFTLTVKNATGSSSKTVTVVVSAATGGKTACAGCKFLITPGTDGGAYINGTNLGVQPGDTVCIQSGSYDYIQFFNITGTTAKPIVFINCGGQVKIGNGGSYGFVFNNAKYFKVTGTGSTDTYGFSVDGVTKKLNVGLGISKGCTDYEADHFEITGSEVGVMAKVNPDCDPANQYPTFAIRNVKLHDLYIHDVTGEGMYIGNTAPNGETATCNGVSTTLLPPRIYNLKIYNVTTANTGWDGIQVASAPENVEIYNNKVSNYGVENKGSQQAGIILGGESNGKVYNNTVIKGTGNGIEVFGTGLNYVYNNILSDCGIDGTSIGQDAIFIDDRPTKQNYKALQVYVMNNTIVNSGRDAIRMQNTNGTDGSGNLFINNLAVKPGSLAARGSLAYLTIQSGIAYTGSNNLNYPDPATVKFVDVTNKNFHLAAGSPAIDQGKDLGAYFKTDIDGNARPQGSAFDAGADEYASGTAANLAPTANAGTDQAITLPLTTVTLNGTGSTDSDGTINSYKWVQASGPVTATFSSATVASPVLTNLTAAGTYVFTLTVTDNGGATATDQVSITVKAANVAPTANAGTDQTITLPTTSATLNGTGSKDSDGTIAAYKWVQSSGPVTATISSATIASPAISNLTTAGTYIFALTVTDNGGATGTDNITITVKAATTTNVAPTANAGTDQAIQLPVTTVTLNGTGSKDSDGTIAAYKWVQASGPVAATISSATIASPAISNLTTAGTYIFTLTVTDNGGATATDQVSITVKAANVAPTANAGTDQTITLPTTSVTLNGTGSKDSDGTIAAYKWVQASGPVAATISSATIASPAISNLTTAGTYVFTLTVTDNGGATATDQVSITVTAAAVNKAPTANAGADQSITLPTSTVTLNGTGSTDSDGTISAYKWVQASGPVTATISSATIASPAISNLTTAGTYVFTLTVTDNGGATATDQVSITVTAAAANKAPVAVAGSDITITMPKNSTTVDGAGSSDSDGSIVSYKWTQISGPGTASLPAATSAKTDVNQLSYVGTYVFRLTVTDNNGATATDDINVIVKAAAGNNLVANAGADQGITLPTVNTVTLNGTGSTSSNYISIYKWELVSGPAAGATILNPASQTPVVTFTLTGTYVFRLTVTDTYGVTATDEVTVVVSGKSATVNDSEVTIQVYPNPASSSLNLKLVVKEAANLVVRIFNSSGYIRDTYYMGNTNSVMKTFDVSRLSAGLYILEITDGKSMKLTSKFMKVN</sequence>
<evidence type="ECO:0000313" key="3">
    <source>
        <dbReference type="Proteomes" id="UP001326715"/>
    </source>
</evidence>
<evidence type="ECO:0000313" key="2">
    <source>
        <dbReference type="EMBL" id="WQG90878.1"/>
    </source>
</evidence>
<feature type="domain" description="PKD" evidence="1">
    <location>
        <begin position="484"/>
        <end position="550"/>
    </location>
</feature>
<dbReference type="InterPro" id="IPR013783">
    <property type="entry name" value="Ig-like_fold"/>
</dbReference>
<dbReference type="NCBIfam" id="TIGR04183">
    <property type="entry name" value="Por_Secre_tail"/>
    <property type="match status" value="1"/>
</dbReference>
<dbReference type="EMBL" id="CP140154">
    <property type="protein sequence ID" value="WQG90878.1"/>
    <property type="molecule type" value="Genomic_DNA"/>
</dbReference>
<dbReference type="Pfam" id="PF18962">
    <property type="entry name" value="Por_Secre_tail"/>
    <property type="match status" value="1"/>
</dbReference>
<dbReference type="PANTHER" id="PTHR46182:SF2">
    <property type="entry name" value="FI19480P1"/>
    <property type="match status" value="1"/>
</dbReference>
<protein>
    <submittedName>
        <fullName evidence="2">PKD domain-containing protein</fullName>
    </submittedName>
</protein>
<dbReference type="InterPro" id="IPR029865">
    <property type="entry name" value="KIAA0319-like"/>
</dbReference>
<dbReference type="InterPro" id="IPR000601">
    <property type="entry name" value="PKD_dom"/>
</dbReference>
<dbReference type="InterPro" id="IPR011050">
    <property type="entry name" value="Pectin_lyase_fold/virulence"/>
</dbReference>
<feature type="domain" description="PKD" evidence="1">
    <location>
        <begin position="1397"/>
        <end position="1476"/>
    </location>
</feature>
<feature type="domain" description="PKD" evidence="1">
    <location>
        <begin position="1205"/>
        <end position="1282"/>
    </location>
</feature>
<dbReference type="InterPro" id="IPR003961">
    <property type="entry name" value="FN3_dom"/>
</dbReference>
<name>A0ABZ0XJP8_9BACT</name>
<dbReference type="InterPro" id="IPR039448">
    <property type="entry name" value="Beta_helix"/>
</dbReference>
<dbReference type="InterPro" id="IPR006626">
    <property type="entry name" value="PbH1"/>
</dbReference>
<dbReference type="InterPro" id="IPR022409">
    <property type="entry name" value="PKD/Chitinase_dom"/>
</dbReference>
<dbReference type="SUPFAM" id="SSF51126">
    <property type="entry name" value="Pectin lyase-like"/>
    <property type="match status" value="1"/>
</dbReference>
<dbReference type="RefSeq" id="WP_322518527.1">
    <property type="nucleotide sequence ID" value="NZ_CP139972.1"/>
</dbReference>
<evidence type="ECO:0000259" key="1">
    <source>
        <dbReference type="PROSITE" id="PS50093"/>
    </source>
</evidence>
<dbReference type="InterPro" id="IPR026444">
    <property type="entry name" value="Secre_tail"/>
</dbReference>
<dbReference type="SUPFAM" id="SSF49299">
    <property type="entry name" value="PKD domain"/>
    <property type="match status" value="10"/>
</dbReference>
<dbReference type="Pfam" id="PF22352">
    <property type="entry name" value="K319L-like_PKD"/>
    <property type="match status" value="10"/>
</dbReference>